<evidence type="ECO:0000313" key="6">
    <source>
        <dbReference type="EMBL" id="ORW25848.1"/>
    </source>
</evidence>
<name>A0A0F5NHW5_9MYCO</name>
<sequence length="197" mass="20869">MPEARGGRPRDVQLDDVILDATRELLAVGSYAELSMDGVAARAKVGKKTLYRRWSSKAPLVAEAVIDAYGRGGSFDVPTTGDLRADLRTWLVEHAEFIADPASAALIRALIAAAAASTLDNEALDQQLSVPQRAGLLDRLRLAADDGQLRADADIDAVANALMGTLLLRLLSRTPANGPLATEFDGLLDAILGGILR</sequence>
<accession>A0A0F5NHW5</accession>
<dbReference type="InterPro" id="IPR001647">
    <property type="entry name" value="HTH_TetR"/>
</dbReference>
<evidence type="ECO:0000259" key="5">
    <source>
        <dbReference type="PROSITE" id="PS50977"/>
    </source>
</evidence>
<dbReference type="GO" id="GO:0003700">
    <property type="term" value="F:DNA-binding transcription factor activity"/>
    <property type="evidence" value="ECO:0007669"/>
    <property type="project" value="TreeGrafter"/>
</dbReference>
<keyword evidence="3" id="KW-0804">Transcription</keyword>
<dbReference type="SUPFAM" id="SSF46689">
    <property type="entry name" value="Homeodomain-like"/>
    <property type="match status" value="1"/>
</dbReference>
<dbReference type="InterPro" id="IPR050109">
    <property type="entry name" value="HTH-type_TetR-like_transc_reg"/>
</dbReference>
<dbReference type="RefSeq" id="WP_046182001.1">
    <property type="nucleotide sequence ID" value="NZ_JACKSS010000129.1"/>
</dbReference>
<feature type="domain" description="HTH tetR-type" evidence="5">
    <location>
        <begin position="12"/>
        <end position="72"/>
    </location>
</feature>
<dbReference type="STRING" id="244292.ABW17_22625"/>
<feature type="DNA-binding region" description="H-T-H motif" evidence="4">
    <location>
        <begin position="35"/>
        <end position="54"/>
    </location>
</feature>
<dbReference type="AlphaFoldDB" id="A0A0F5NHW5"/>
<dbReference type="EMBL" id="LQPH01000101">
    <property type="protein sequence ID" value="ORW25848.1"/>
    <property type="molecule type" value="Genomic_DNA"/>
</dbReference>
<comment type="caution">
    <text evidence="6">The sequence shown here is derived from an EMBL/GenBank/DDBJ whole genome shotgun (WGS) entry which is preliminary data.</text>
</comment>
<evidence type="ECO:0000256" key="2">
    <source>
        <dbReference type="ARBA" id="ARBA00023125"/>
    </source>
</evidence>
<dbReference type="InterPro" id="IPR036271">
    <property type="entry name" value="Tet_transcr_reg_TetR-rel_C_sf"/>
</dbReference>
<dbReference type="InterPro" id="IPR011075">
    <property type="entry name" value="TetR_C"/>
</dbReference>
<evidence type="ECO:0000256" key="1">
    <source>
        <dbReference type="ARBA" id="ARBA00023015"/>
    </source>
</evidence>
<dbReference type="Pfam" id="PF16859">
    <property type="entry name" value="TetR_C_11"/>
    <property type="match status" value="1"/>
</dbReference>
<dbReference type="PRINTS" id="PR00455">
    <property type="entry name" value="HTHTETR"/>
</dbReference>
<reference evidence="6 7" key="1">
    <citation type="submission" date="2016-01" db="EMBL/GenBank/DDBJ databases">
        <title>The new phylogeny of the genus Mycobacterium.</title>
        <authorList>
            <person name="Tarcisio F."/>
            <person name="Conor M."/>
            <person name="Antonella G."/>
            <person name="Elisabetta G."/>
            <person name="Giulia F.S."/>
            <person name="Sara T."/>
            <person name="Anna F."/>
            <person name="Clotilde B."/>
            <person name="Roberto B."/>
            <person name="Veronica D.S."/>
            <person name="Fabio R."/>
            <person name="Monica P."/>
            <person name="Olivier J."/>
            <person name="Enrico T."/>
            <person name="Nicola S."/>
        </authorList>
    </citation>
    <scope>NUCLEOTIDE SEQUENCE [LARGE SCALE GENOMIC DNA]</scope>
    <source>
        <strain evidence="6 7">DSM 44803</strain>
    </source>
</reference>
<dbReference type="PROSITE" id="PS50977">
    <property type="entry name" value="HTH_TETR_2"/>
    <property type="match status" value="1"/>
</dbReference>
<dbReference type="InterPro" id="IPR009057">
    <property type="entry name" value="Homeodomain-like_sf"/>
</dbReference>
<proteinExistence type="predicted"/>
<dbReference type="Gene3D" id="1.10.10.60">
    <property type="entry name" value="Homeodomain-like"/>
    <property type="match status" value="1"/>
</dbReference>
<evidence type="ECO:0000256" key="4">
    <source>
        <dbReference type="PROSITE-ProRule" id="PRU00335"/>
    </source>
</evidence>
<organism evidence="6 7">
    <name type="scientific">Mycobacterium nebraskense</name>
    <dbReference type="NCBI Taxonomy" id="244292"/>
    <lineage>
        <taxon>Bacteria</taxon>
        <taxon>Bacillati</taxon>
        <taxon>Actinomycetota</taxon>
        <taxon>Actinomycetes</taxon>
        <taxon>Mycobacteriales</taxon>
        <taxon>Mycobacteriaceae</taxon>
        <taxon>Mycobacterium</taxon>
    </lineage>
</organism>
<keyword evidence="7" id="KW-1185">Reference proteome</keyword>
<dbReference type="GO" id="GO:0000976">
    <property type="term" value="F:transcription cis-regulatory region binding"/>
    <property type="evidence" value="ECO:0007669"/>
    <property type="project" value="TreeGrafter"/>
</dbReference>
<keyword evidence="2 4" id="KW-0238">DNA-binding</keyword>
<dbReference type="Gene3D" id="1.10.357.10">
    <property type="entry name" value="Tetracycline Repressor, domain 2"/>
    <property type="match status" value="1"/>
</dbReference>
<dbReference type="OrthoDB" id="9796019at2"/>
<dbReference type="Pfam" id="PF00440">
    <property type="entry name" value="TetR_N"/>
    <property type="match status" value="1"/>
</dbReference>
<dbReference type="SUPFAM" id="SSF48498">
    <property type="entry name" value="Tetracyclin repressor-like, C-terminal domain"/>
    <property type="match status" value="1"/>
</dbReference>
<dbReference type="PANTHER" id="PTHR30055">
    <property type="entry name" value="HTH-TYPE TRANSCRIPTIONAL REGULATOR RUTR"/>
    <property type="match status" value="1"/>
</dbReference>
<dbReference type="Proteomes" id="UP000193781">
    <property type="component" value="Unassembled WGS sequence"/>
</dbReference>
<gene>
    <name evidence="6" type="ORF">AWC17_01395</name>
</gene>
<dbReference type="PANTHER" id="PTHR30055:SF148">
    <property type="entry name" value="TETR-FAMILY TRANSCRIPTIONAL REGULATOR"/>
    <property type="match status" value="1"/>
</dbReference>
<keyword evidence="1" id="KW-0805">Transcription regulation</keyword>
<evidence type="ECO:0000313" key="7">
    <source>
        <dbReference type="Proteomes" id="UP000193781"/>
    </source>
</evidence>
<protein>
    <submittedName>
        <fullName evidence="6">TetR family transcriptional regulator</fullName>
    </submittedName>
</protein>
<evidence type="ECO:0000256" key="3">
    <source>
        <dbReference type="ARBA" id="ARBA00023163"/>
    </source>
</evidence>